<proteinExistence type="predicted"/>
<name>A0ABV0IW49_9NEIS</name>
<gene>
    <name evidence="1" type="ORF">ABI908_15550</name>
</gene>
<comment type="caution">
    <text evidence="1">The sequence shown here is derived from an EMBL/GenBank/DDBJ whole genome shotgun (WGS) entry which is preliminary data.</text>
</comment>
<keyword evidence="2" id="KW-1185">Reference proteome</keyword>
<accession>A0ABV0IW49</accession>
<sequence>MQDQLKPINSPDGLFHDGNPYTGELGTVVTSEWLNGMQSAVQSAQQEMLTLLKTSGQNPDPSRKDQLQQAVQNIAWGGNSKPTTLAGYGIADGATKADLQTAVNTLVANAPGALNTLQELAAALGNDANYAASVTKQLSNKADKATTLAGYGIADAMKASDWGVQGYTTLQVGPGKPFAGIQDAWNSLIGKVLQADVLIQVADGQYTTSGIWLNNQPFASRIRIQGNVANPSACKIILTPKDNKTSDGVVLSRVHGLNLSGFHIVGDAGPNHWSHRCLRVEEGSVVYADAGSIVLEGACNGLEVDQNSRGNFERLRVLNCKNWAVVAGGGSHAWLPSATVTGLGKNASTKVPAFANPDTPSVLSAGVLSQDGSKLWMSDGRISNMFQGLLSVRNAYVWSDGTTIDQATIGFQASAGGMLWSYGSAPVPSLPQGRRTKATNCDIGFQADWRGTLMTDMGVAENCGYGFLATAHSTMLANNGWARNCSKAGYRADLMSMLHAYNTDTAGSPVPYDPNQTFNNWNSIVFTH</sequence>
<dbReference type="RefSeq" id="WP_347935997.1">
    <property type="nucleotide sequence ID" value="NZ_CP158160.1"/>
</dbReference>
<organism evidence="1 2">
    <name type="scientific">Chromobacterium phragmitis</name>
    <dbReference type="NCBI Taxonomy" id="2202141"/>
    <lineage>
        <taxon>Bacteria</taxon>
        <taxon>Pseudomonadati</taxon>
        <taxon>Pseudomonadota</taxon>
        <taxon>Betaproteobacteria</taxon>
        <taxon>Neisseriales</taxon>
        <taxon>Chromobacteriaceae</taxon>
        <taxon>Chromobacterium</taxon>
    </lineage>
</organism>
<dbReference type="EMBL" id="JBDXMI010000001">
    <property type="protein sequence ID" value="MEO9385513.1"/>
    <property type="molecule type" value="Genomic_DNA"/>
</dbReference>
<evidence type="ECO:0000313" key="2">
    <source>
        <dbReference type="Proteomes" id="UP001462502"/>
    </source>
</evidence>
<protein>
    <submittedName>
        <fullName evidence="1">Uncharacterized protein</fullName>
    </submittedName>
</protein>
<dbReference type="Proteomes" id="UP001462502">
    <property type="component" value="Unassembled WGS sequence"/>
</dbReference>
<dbReference type="InterPro" id="IPR011050">
    <property type="entry name" value="Pectin_lyase_fold/virulence"/>
</dbReference>
<dbReference type="SUPFAM" id="SSF51126">
    <property type="entry name" value="Pectin lyase-like"/>
    <property type="match status" value="1"/>
</dbReference>
<reference evidence="1 2" key="1">
    <citation type="submission" date="2024-05" db="EMBL/GenBank/DDBJ databases">
        <authorList>
            <person name="De Oliveira J.P."/>
            <person name="Noriler S.A."/>
            <person name="De Oliveira A.G."/>
            <person name="Sipoli D.S."/>
        </authorList>
    </citation>
    <scope>NUCLEOTIDE SEQUENCE [LARGE SCALE GENOMIC DNA]</scope>
    <source>
        <strain evidence="1 2">LABIM192</strain>
    </source>
</reference>
<evidence type="ECO:0000313" key="1">
    <source>
        <dbReference type="EMBL" id="MEO9385513.1"/>
    </source>
</evidence>